<evidence type="ECO:0000256" key="2">
    <source>
        <dbReference type="ARBA" id="ARBA00022692"/>
    </source>
</evidence>
<feature type="repeat" description="ANK" evidence="7">
    <location>
        <begin position="72"/>
        <end position="96"/>
    </location>
</feature>
<feature type="transmembrane region" description="Helical" evidence="9">
    <location>
        <begin position="511"/>
        <end position="536"/>
    </location>
</feature>
<feature type="domain" description="PGG" evidence="10">
    <location>
        <begin position="424"/>
        <end position="536"/>
    </location>
</feature>
<feature type="transmembrane region" description="Helical" evidence="9">
    <location>
        <begin position="542"/>
        <end position="564"/>
    </location>
</feature>
<keyword evidence="6 9" id="KW-0472">Membrane</keyword>
<evidence type="ECO:0000256" key="5">
    <source>
        <dbReference type="ARBA" id="ARBA00023043"/>
    </source>
</evidence>
<comment type="caution">
    <text evidence="11">The sequence shown here is derived from an EMBL/GenBank/DDBJ whole genome shotgun (WGS) entry which is preliminary data.</text>
</comment>
<dbReference type="Pfam" id="PF12796">
    <property type="entry name" value="Ank_2"/>
    <property type="match status" value="4"/>
</dbReference>
<evidence type="ECO:0000256" key="4">
    <source>
        <dbReference type="ARBA" id="ARBA00022989"/>
    </source>
</evidence>
<keyword evidence="4 9" id="KW-1133">Transmembrane helix</keyword>
<reference evidence="11" key="1">
    <citation type="submission" date="2023-12" db="EMBL/GenBank/DDBJ databases">
        <title>Genome assembly of Anisodus tanguticus.</title>
        <authorList>
            <person name="Wang Y.-J."/>
        </authorList>
    </citation>
    <scope>NUCLEOTIDE SEQUENCE</scope>
    <source>
        <strain evidence="11">KB-2021</strain>
        <tissue evidence="11">Leaf</tissue>
    </source>
</reference>
<feature type="region of interest" description="Disordered" evidence="8">
    <location>
        <begin position="391"/>
        <end position="416"/>
    </location>
</feature>
<evidence type="ECO:0000256" key="9">
    <source>
        <dbReference type="SAM" id="Phobius"/>
    </source>
</evidence>
<dbReference type="InterPro" id="IPR036770">
    <property type="entry name" value="Ankyrin_rpt-contain_sf"/>
</dbReference>
<dbReference type="EMBL" id="JAVYJV010000013">
    <property type="protein sequence ID" value="KAK4356069.1"/>
    <property type="molecule type" value="Genomic_DNA"/>
</dbReference>
<name>A0AAE1RP84_9SOLA</name>
<evidence type="ECO:0000256" key="7">
    <source>
        <dbReference type="PROSITE-ProRule" id="PRU00023"/>
    </source>
</evidence>
<dbReference type="InterPro" id="IPR026961">
    <property type="entry name" value="PGG_dom"/>
</dbReference>
<keyword evidence="3" id="KW-0677">Repeat</keyword>
<keyword evidence="5 7" id="KW-0040">ANK repeat</keyword>
<dbReference type="SUPFAM" id="SSF48403">
    <property type="entry name" value="Ankyrin repeat"/>
    <property type="match status" value="2"/>
</dbReference>
<evidence type="ECO:0000313" key="12">
    <source>
        <dbReference type="Proteomes" id="UP001291623"/>
    </source>
</evidence>
<evidence type="ECO:0000256" key="6">
    <source>
        <dbReference type="ARBA" id="ARBA00023136"/>
    </source>
</evidence>
<feature type="transmembrane region" description="Helical" evidence="9">
    <location>
        <begin position="469"/>
        <end position="490"/>
    </location>
</feature>
<dbReference type="PANTHER" id="PTHR24186:SF50">
    <property type="entry name" value="ANKYRIN REPEAT-CONTAINING PROTEIN ITN1-LIKE ISOFORM X1"/>
    <property type="match status" value="1"/>
</dbReference>
<evidence type="ECO:0000256" key="3">
    <source>
        <dbReference type="ARBA" id="ARBA00022737"/>
    </source>
</evidence>
<keyword evidence="12" id="KW-1185">Reference proteome</keyword>
<feature type="repeat" description="ANK" evidence="7">
    <location>
        <begin position="38"/>
        <end position="70"/>
    </location>
</feature>
<keyword evidence="2 9" id="KW-0812">Transmembrane</keyword>
<dbReference type="SMART" id="SM00248">
    <property type="entry name" value="ANK"/>
    <property type="match status" value="8"/>
</dbReference>
<evidence type="ECO:0000256" key="8">
    <source>
        <dbReference type="SAM" id="MobiDB-lite"/>
    </source>
</evidence>
<evidence type="ECO:0000313" key="11">
    <source>
        <dbReference type="EMBL" id="KAK4356069.1"/>
    </source>
</evidence>
<organism evidence="11 12">
    <name type="scientific">Anisodus tanguticus</name>
    <dbReference type="NCBI Taxonomy" id="243964"/>
    <lineage>
        <taxon>Eukaryota</taxon>
        <taxon>Viridiplantae</taxon>
        <taxon>Streptophyta</taxon>
        <taxon>Embryophyta</taxon>
        <taxon>Tracheophyta</taxon>
        <taxon>Spermatophyta</taxon>
        <taxon>Magnoliopsida</taxon>
        <taxon>eudicotyledons</taxon>
        <taxon>Gunneridae</taxon>
        <taxon>Pentapetalae</taxon>
        <taxon>asterids</taxon>
        <taxon>lamiids</taxon>
        <taxon>Solanales</taxon>
        <taxon>Solanaceae</taxon>
        <taxon>Solanoideae</taxon>
        <taxon>Hyoscyameae</taxon>
        <taxon>Anisodus</taxon>
    </lineage>
</organism>
<evidence type="ECO:0000259" key="10">
    <source>
        <dbReference type="Pfam" id="PF13962"/>
    </source>
</evidence>
<gene>
    <name evidence="11" type="ORF">RND71_025040</name>
</gene>
<dbReference type="PANTHER" id="PTHR24186">
    <property type="entry name" value="PROTEIN PHOSPHATASE 1 REGULATORY SUBUNIT"/>
    <property type="match status" value="1"/>
</dbReference>
<dbReference type="PROSITE" id="PS50297">
    <property type="entry name" value="ANK_REP_REGION"/>
    <property type="match status" value="2"/>
</dbReference>
<dbReference type="InterPro" id="IPR002110">
    <property type="entry name" value="Ankyrin_rpt"/>
</dbReference>
<feature type="transmembrane region" description="Helical" evidence="9">
    <location>
        <begin position="427"/>
        <end position="449"/>
    </location>
</feature>
<comment type="subcellular location">
    <subcellularLocation>
        <location evidence="1">Membrane</location>
        <topology evidence="1">Multi-pass membrane protein</topology>
    </subcellularLocation>
</comment>
<dbReference type="GO" id="GO:0005886">
    <property type="term" value="C:plasma membrane"/>
    <property type="evidence" value="ECO:0007669"/>
    <property type="project" value="TreeGrafter"/>
</dbReference>
<protein>
    <recommendedName>
        <fullName evidence="10">PGG domain-containing protein</fullName>
    </recommendedName>
</protein>
<accession>A0AAE1RP84</accession>
<dbReference type="Proteomes" id="UP001291623">
    <property type="component" value="Unassembled WGS sequence"/>
</dbReference>
<proteinExistence type="predicted"/>
<dbReference type="PROSITE" id="PS50088">
    <property type="entry name" value="ANK_REPEAT"/>
    <property type="match status" value="3"/>
</dbReference>
<dbReference type="Gene3D" id="1.25.40.20">
    <property type="entry name" value="Ankyrin repeat-containing domain"/>
    <property type="match status" value="1"/>
</dbReference>
<evidence type="ECO:0000256" key="1">
    <source>
        <dbReference type="ARBA" id="ARBA00004141"/>
    </source>
</evidence>
<feature type="compositionally biased region" description="Basic and acidic residues" evidence="8">
    <location>
        <begin position="391"/>
        <end position="403"/>
    </location>
</feature>
<dbReference type="AlphaFoldDB" id="A0AAE1RP84"/>
<feature type="repeat" description="ANK" evidence="7">
    <location>
        <begin position="109"/>
        <end position="131"/>
    </location>
</feature>
<sequence length="572" mass="63686">MDPTLYKAAVEGNTGDGNDIILVHLTRDEEFGYQVTPKGNTILHVAALHGHSNFVQQVLTNSLPLLRRQNKKNETALHVAANEGHVEVVRVLLNHGEGKEFLMRMTDDDGDTAIHKAVRNQHPDVVKLLVNEEDPEFILQANLAGETPLYLAAESGFQFALLEILKSCTRPSYTGPCGRTALHAAIIHQFTDCASSLLQWNKSVCEDADKWGWNPLHYAVRHNLIELVSEMLDRNRSLAYSQAGSNSDWTTVFHIAVTEGNKKMMEELLKHIPDCWEMLNSKGQNALHVAILNKKNLIVKFILEFPNYHHLINEKDNDGNTSLHLLSTSSLLCPELIDHPRAMKMAFNKENQTPKDATLANSCSRDRDKIECDMLRVGRMGRRDFKIGIQDKKKSKDKVETRDQTQQQEQKTGRESKRMIDKVVKAAQTHLIVATLVVTVTFAAGFTLPGGFDSDPGPNKGMAILTRKAAFKAFIITDAIAFVCSAGAVFSYFAMAANAAFFQELRAVQRLYVIATSLQLLALAAVVLAFVTGIYATLAHSVGLAITVLAIGCISFLIYFYMLFMTFDWKSL</sequence>
<dbReference type="Pfam" id="PF13962">
    <property type="entry name" value="PGG"/>
    <property type="match status" value="1"/>
</dbReference>